<dbReference type="AlphaFoldDB" id="A0A8T0JVT4"/>
<evidence type="ECO:0000256" key="1">
    <source>
        <dbReference type="SAM" id="MobiDB-lite"/>
    </source>
</evidence>
<protein>
    <submittedName>
        <fullName evidence="2">Uncharacterized protein</fullName>
    </submittedName>
</protein>
<organism evidence="2 3">
    <name type="scientific">Phaseolus angularis</name>
    <name type="common">Azuki bean</name>
    <name type="synonym">Vigna angularis</name>
    <dbReference type="NCBI Taxonomy" id="3914"/>
    <lineage>
        <taxon>Eukaryota</taxon>
        <taxon>Viridiplantae</taxon>
        <taxon>Streptophyta</taxon>
        <taxon>Embryophyta</taxon>
        <taxon>Tracheophyta</taxon>
        <taxon>Spermatophyta</taxon>
        <taxon>Magnoliopsida</taxon>
        <taxon>eudicotyledons</taxon>
        <taxon>Gunneridae</taxon>
        <taxon>Pentapetalae</taxon>
        <taxon>rosids</taxon>
        <taxon>fabids</taxon>
        <taxon>Fabales</taxon>
        <taxon>Fabaceae</taxon>
        <taxon>Papilionoideae</taxon>
        <taxon>50 kb inversion clade</taxon>
        <taxon>NPAAA clade</taxon>
        <taxon>indigoferoid/millettioid clade</taxon>
        <taxon>Phaseoleae</taxon>
        <taxon>Vigna</taxon>
    </lineage>
</organism>
<reference evidence="2 3" key="1">
    <citation type="submission" date="2020-05" db="EMBL/GenBank/DDBJ databases">
        <title>Vigna angularis (adzuki bean) Var. LongXiaoDou No. 4 denovo assembly.</title>
        <authorList>
            <person name="Xiang H."/>
        </authorList>
    </citation>
    <scope>NUCLEOTIDE SEQUENCE [LARGE SCALE GENOMIC DNA]</scope>
    <source>
        <tissue evidence="2">Leaf</tissue>
    </source>
</reference>
<evidence type="ECO:0000313" key="3">
    <source>
        <dbReference type="Proteomes" id="UP000743370"/>
    </source>
</evidence>
<proteinExistence type="predicted"/>
<sequence length="342" mass="37960">MESLITLVTENTVVKQVPCSIVSSKSIAYICLRRFEGLAKNIFPSIIGSWMPPTMNHQYYNSLVCMDMENYTWGDLAPLYRGLANLRSVLVQCNTKFQLYKEVKTILIEYLVNFTESRISSHHLRFSLIGFGSYNKLHSTLSDSISEPSPLPSRSHSYAQRVLPLHSRSCLPPPFVVAPAAWGSPPSIVAPPAIVAPPPIVAPPAVVAPPPLVAPPRIVTPPPVVAPVLAPPPVVVPMLAPPLYLHLHPSLQIRRSRSAAPDPPLQIRRSRSIAPDPSPAASSPPPRCRLCCRHAVLFWVFGSCFWSSFWIQRHWKHHFEIKSSTVNLVLGFVLDPKTFLLF</sequence>
<feature type="compositionally biased region" description="Pro residues" evidence="1">
    <location>
        <begin position="276"/>
        <end position="286"/>
    </location>
</feature>
<dbReference type="EMBL" id="JABFOF010000009">
    <property type="protein sequence ID" value="KAG2380979.1"/>
    <property type="molecule type" value="Genomic_DNA"/>
</dbReference>
<evidence type="ECO:0000313" key="2">
    <source>
        <dbReference type="EMBL" id="KAG2380979.1"/>
    </source>
</evidence>
<accession>A0A8T0JVT4</accession>
<dbReference type="Proteomes" id="UP000743370">
    <property type="component" value="Unassembled WGS sequence"/>
</dbReference>
<comment type="caution">
    <text evidence="2">The sequence shown here is derived from an EMBL/GenBank/DDBJ whole genome shotgun (WGS) entry which is preliminary data.</text>
</comment>
<name>A0A8T0JVT4_PHAAN</name>
<gene>
    <name evidence="2" type="ORF">HKW66_Vig0203520</name>
</gene>
<feature type="region of interest" description="Disordered" evidence="1">
    <location>
        <begin position="256"/>
        <end position="286"/>
    </location>
</feature>